<accession>A0A1J5IR89</accession>
<organism evidence="2 3">
    <name type="scientific">Candidatus Wirthbacteria bacterium CG2_30_54_11</name>
    <dbReference type="NCBI Taxonomy" id="1817892"/>
    <lineage>
        <taxon>Bacteria</taxon>
        <taxon>Candidatus Wirthbacteria</taxon>
    </lineage>
</organism>
<gene>
    <name evidence="2" type="ORF">AUK40_06650</name>
</gene>
<name>A0A1J5IR89_9BACT</name>
<dbReference type="Proteomes" id="UP000183245">
    <property type="component" value="Unassembled WGS sequence"/>
</dbReference>
<keyword evidence="1" id="KW-0472">Membrane</keyword>
<comment type="caution">
    <text evidence="2">The sequence shown here is derived from an EMBL/GenBank/DDBJ whole genome shotgun (WGS) entry which is preliminary data.</text>
</comment>
<sequence>MPRPTDPDKLKKDNGQILIEAVFGVALVATVLVVLVSLSLRSLRVQVLNKQWQQTDSLEQESLEAIRQIRDGYGSIRFFDTETSSTIETAWDWVDPDIWDASGTSHFRLYYDTLQGKWIMDQTAETSPVDTAYRLYWDTVSRSYGYPGRGGFPASATASPFYRQLVFTETAESPASRAVSCILSWNDRNTPHQSKVVSLFSRW</sequence>
<reference evidence="2 3" key="1">
    <citation type="journal article" date="2016" name="Environ. Microbiol.">
        <title>Genomic resolution of a cold subsurface aquifer community provides metabolic insights for novel microbes adapted to high CO concentrations.</title>
        <authorList>
            <person name="Probst A.J."/>
            <person name="Castelle C.J."/>
            <person name="Singh A."/>
            <person name="Brown C.T."/>
            <person name="Anantharaman K."/>
            <person name="Sharon I."/>
            <person name="Hug L.A."/>
            <person name="Burstein D."/>
            <person name="Emerson J.B."/>
            <person name="Thomas B.C."/>
            <person name="Banfield J.F."/>
        </authorList>
    </citation>
    <scope>NUCLEOTIDE SEQUENCE [LARGE SCALE GENOMIC DNA]</scope>
    <source>
        <strain evidence="2">CG2_30_54_11</strain>
    </source>
</reference>
<keyword evidence="1" id="KW-0812">Transmembrane</keyword>
<evidence type="ECO:0000313" key="3">
    <source>
        <dbReference type="Proteomes" id="UP000183245"/>
    </source>
</evidence>
<feature type="transmembrane region" description="Helical" evidence="1">
    <location>
        <begin position="17"/>
        <end position="40"/>
    </location>
</feature>
<dbReference type="EMBL" id="MNZT01000123">
    <property type="protein sequence ID" value="OIP94806.1"/>
    <property type="molecule type" value="Genomic_DNA"/>
</dbReference>
<keyword evidence="1" id="KW-1133">Transmembrane helix</keyword>
<evidence type="ECO:0000256" key="1">
    <source>
        <dbReference type="SAM" id="Phobius"/>
    </source>
</evidence>
<dbReference type="AlphaFoldDB" id="A0A1J5IR89"/>
<dbReference type="STRING" id="1817892.AUK40_06650"/>
<protein>
    <recommendedName>
        <fullName evidence="4">Type 4 fimbrial biogenesis protein PilX N-terminal domain-containing protein</fullName>
    </recommendedName>
</protein>
<proteinExistence type="predicted"/>
<evidence type="ECO:0000313" key="2">
    <source>
        <dbReference type="EMBL" id="OIP94806.1"/>
    </source>
</evidence>
<evidence type="ECO:0008006" key="4">
    <source>
        <dbReference type="Google" id="ProtNLM"/>
    </source>
</evidence>